<accession>A0A0A2WDE5</accession>
<dbReference type="Proteomes" id="UP000030518">
    <property type="component" value="Unassembled WGS sequence"/>
</dbReference>
<evidence type="ECO:0000313" key="2">
    <source>
        <dbReference type="Proteomes" id="UP000030518"/>
    </source>
</evidence>
<keyword evidence="2" id="KW-1185">Reference proteome</keyword>
<name>A0A0A2WDE5_9GAMM</name>
<reference evidence="1 2" key="1">
    <citation type="submission" date="2014-09" db="EMBL/GenBank/DDBJ databases">
        <title>Genome sequences of Lysobacter dokdonensis DS-58.</title>
        <authorList>
            <person name="Kim J.F."/>
            <person name="Kwak M.-J."/>
        </authorList>
    </citation>
    <scope>NUCLEOTIDE SEQUENCE [LARGE SCALE GENOMIC DNA]</scope>
    <source>
        <strain evidence="1 2">DS-58</strain>
    </source>
</reference>
<proteinExistence type="predicted"/>
<comment type="caution">
    <text evidence="1">The sequence shown here is derived from an EMBL/GenBank/DDBJ whole genome shotgun (WGS) entry which is preliminary data.</text>
</comment>
<organism evidence="1 2">
    <name type="scientific">Lysobacter dokdonensis DS-58</name>
    <dbReference type="NCBI Taxonomy" id="1300345"/>
    <lineage>
        <taxon>Bacteria</taxon>
        <taxon>Pseudomonadati</taxon>
        <taxon>Pseudomonadota</taxon>
        <taxon>Gammaproteobacteria</taxon>
        <taxon>Lysobacterales</taxon>
        <taxon>Lysobacteraceae</taxon>
        <taxon>Noviluteimonas</taxon>
    </lineage>
</organism>
<dbReference type="STRING" id="1300345.LF41_1581"/>
<evidence type="ECO:0000313" key="1">
    <source>
        <dbReference type="EMBL" id="KGQ18226.1"/>
    </source>
</evidence>
<dbReference type="EMBL" id="JRKJ01000021">
    <property type="protein sequence ID" value="KGQ18226.1"/>
    <property type="molecule type" value="Genomic_DNA"/>
</dbReference>
<protein>
    <submittedName>
        <fullName evidence="1">Uncharacterized protein</fullName>
    </submittedName>
</protein>
<gene>
    <name evidence="1" type="ORF">LF41_1581</name>
</gene>
<dbReference type="PATRIC" id="fig|1300345.3.peg.2650"/>
<dbReference type="AlphaFoldDB" id="A0A0A2WDE5"/>
<sequence length="297" mass="31812">MESTTGRNRERAVPLEVVVAPDDPVSEGRVRRLVCGAPALCVAALIAELRQGDGAPLDRVVLDLHPAGDDDTHALAARLARWAPCIALLRKLAPEAVFVPQFPEGERGPLQLVFDAFGWPATMRETAARDTTTLLLADDATRLTALARPHAAWIACVRDAAGCAALRRNLLLRGDTSFCIEEVGATPAEWTRRNAAAQPVKAMHAALAAFGAKALASPAVCTTPAGRRRAGGDVLLGETLRDGVRSLVWVDAPDRRTGEATLSRAVTRREVSHYPHVTILGWHFAPTLSQQLATRAD</sequence>